<name>A0A1G7QJ58_9PROT</name>
<dbReference type="STRING" id="1082479.SAMN05216241_10431"/>
<feature type="transmembrane region" description="Helical" evidence="1">
    <location>
        <begin position="104"/>
        <end position="126"/>
    </location>
</feature>
<feature type="transmembrane region" description="Helical" evidence="1">
    <location>
        <begin position="72"/>
        <end position="92"/>
    </location>
</feature>
<feature type="transmembrane region" description="Helical" evidence="1">
    <location>
        <begin position="40"/>
        <end position="60"/>
    </location>
</feature>
<gene>
    <name evidence="2" type="ORF">SAMN05216241_10431</name>
</gene>
<evidence type="ECO:0000256" key="1">
    <source>
        <dbReference type="SAM" id="Phobius"/>
    </source>
</evidence>
<reference evidence="2 3" key="1">
    <citation type="submission" date="2016-10" db="EMBL/GenBank/DDBJ databases">
        <authorList>
            <person name="de Groot N.N."/>
        </authorList>
    </citation>
    <scope>NUCLEOTIDE SEQUENCE [LARGE SCALE GENOMIC DNA]</scope>
    <source>
        <strain evidence="2 3">DSM 25584</strain>
    </source>
</reference>
<keyword evidence="3" id="KW-1185">Reference proteome</keyword>
<evidence type="ECO:0000313" key="3">
    <source>
        <dbReference type="Proteomes" id="UP000199415"/>
    </source>
</evidence>
<keyword evidence="1" id="KW-0812">Transmembrane</keyword>
<dbReference type="Proteomes" id="UP000199415">
    <property type="component" value="Unassembled WGS sequence"/>
</dbReference>
<feature type="transmembrane region" description="Helical" evidence="1">
    <location>
        <begin position="6"/>
        <end position="28"/>
    </location>
</feature>
<dbReference type="AlphaFoldDB" id="A0A1G7QJ58"/>
<accession>A0A1G7QJ58</accession>
<keyword evidence="1" id="KW-0472">Membrane</keyword>
<protein>
    <submittedName>
        <fullName evidence="2">Uncharacterized protein</fullName>
    </submittedName>
</protein>
<organism evidence="2 3">
    <name type="scientific">Limimonas halophila</name>
    <dbReference type="NCBI Taxonomy" id="1082479"/>
    <lineage>
        <taxon>Bacteria</taxon>
        <taxon>Pseudomonadati</taxon>
        <taxon>Pseudomonadota</taxon>
        <taxon>Alphaproteobacteria</taxon>
        <taxon>Rhodospirillales</taxon>
        <taxon>Rhodovibrionaceae</taxon>
        <taxon>Limimonas</taxon>
    </lineage>
</organism>
<sequence>MPALLDTAAIVAGIAALAGAGLGIAFLVRGGAWTPPRPAILAHALLGLGAVALTIAVVAVGPPTRTEPEGGISFGVLAMAFLIVAAAIGAAGHKVSTSQPGVRGFVLSAHALFAVFGSALAIAAAVTASN</sequence>
<proteinExistence type="predicted"/>
<dbReference type="EMBL" id="FNCE01000004">
    <property type="protein sequence ID" value="SDF98597.1"/>
    <property type="molecule type" value="Genomic_DNA"/>
</dbReference>
<evidence type="ECO:0000313" key="2">
    <source>
        <dbReference type="EMBL" id="SDF98597.1"/>
    </source>
</evidence>
<dbReference type="RefSeq" id="WP_090019433.1">
    <property type="nucleotide sequence ID" value="NZ_FNCE01000004.1"/>
</dbReference>
<keyword evidence="1" id="KW-1133">Transmembrane helix</keyword>